<name>A0A2G3DSJ4_9FIRM</name>
<dbReference type="Pfam" id="PF00440">
    <property type="entry name" value="TetR_N"/>
    <property type="match status" value="1"/>
</dbReference>
<dbReference type="Gene3D" id="1.10.357.10">
    <property type="entry name" value="Tetracycline Repressor, domain 2"/>
    <property type="match status" value="1"/>
</dbReference>
<organism evidence="4 5">
    <name type="scientific">Pseudobutyrivibrio ruminis</name>
    <dbReference type="NCBI Taxonomy" id="46206"/>
    <lineage>
        <taxon>Bacteria</taxon>
        <taxon>Bacillati</taxon>
        <taxon>Bacillota</taxon>
        <taxon>Clostridia</taxon>
        <taxon>Lachnospirales</taxon>
        <taxon>Lachnospiraceae</taxon>
        <taxon>Pseudobutyrivibrio</taxon>
    </lineage>
</organism>
<dbReference type="SUPFAM" id="SSF46689">
    <property type="entry name" value="Homeodomain-like"/>
    <property type="match status" value="1"/>
</dbReference>
<evidence type="ECO:0000259" key="3">
    <source>
        <dbReference type="PROSITE" id="PS50977"/>
    </source>
</evidence>
<gene>
    <name evidence="4" type="ORF">CSX01_12745</name>
</gene>
<dbReference type="InterPro" id="IPR001647">
    <property type="entry name" value="HTH_TetR"/>
</dbReference>
<accession>A0A2G3DSJ4</accession>
<sequence>MRERSKDLRVRRTLTSIRKSFYELVLEKNYNEISITELTDRAGINRKTFYLHYSSLDDLVKEIEEEIVSDILESIGSYAEAFDLPGCIKNFYIYLESCNEVQKKLLCDDHYSFFYESVTDSVLRSEPFAKFFERTDYPSIVRSYTISITFIYRDWLKGGRKIDFDTLTTQASNIVENGYAGVMKK</sequence>
<dbReference type="InterPro" id="IPR050624">
    <property type="entry name" value="HTH-type_Tx_Regulator"/>
</dbReference>
<evidence type="ECO:0000256" key="1">
    <source>
        <dbReference type="ARBA" id="ARBA00023125"/>
    </source>
</evidence>
<evidence type="ECO:0000256" key="2">
    <source>
        <dbReference type="PROSITE-ProRule" id="PRU00335"/>
    </source>
</evidence>
<dbReference type="RefSeq" id="WP_099392668.1">
    <property type="nucleotide sequence ID" value="NZ_PDYF01000045.1"/>
</dbReference>
<feature type="domain" description="HTH tetR-type" evidence="3">
    <location>
        <begin position="11"/>
        <end position="71"/>
    </location>
</feature>
<reference evidence="4 5" key="1">
    <citation type="submission" date="2017-10" db="EMBL/GenBank/DDBJ databases">
        <title>Resolving the taxonomy of Roseburia spp., Eubacterium rectale and Agathobacter spp. through phylogenomic analysis.</title>
        <authorList>
            <person name="Sheridan P.O."/>
            <person name="Walker A.W."/>
            <person name="Duncan S.H."/>
            <person name="Scott K.P."/>
            <person name="Toole P.W.O."/>
            <person name="Luis P."/>
            <person name="Flint H.J."/>
        </authorList>
    </citation>
    <scope>NUCLEOTIDE SEQUENCE [LARGE SCALE GENOMIC DNA]</scope>
    <source>
        <strain evidence="4 5">JK626</strain>
    </source>
</reference>
<dbReference type="Proteomes" id="UP000225889">
    <property type="component" value="Unassembled WGS sequence"/>
</dbReference>
<protein>
    <recommendedName>
        <fullName evidence="3">HTH tetR-type domain-containing protein</fullName>
    </recommendedName>
</protein>
<dbReference type="AlphaFoldDB" id="A0A2G3DSJ4"/>
<dbReference type="PANTHER" id="PTHR43479">
    <property type="entry name" value="ACREF/ENVCD OPERON REPRESSOR-RELATED"/>
    <property type="match status" value="1"/>
</dbReference>
<dbReference type="InterPro" id="IPR009057">
    <property type="entry name" value="Homeodomain-like_sf"/>
</dbReference>
<evidence type="ECO:0000313" key="4">
    <source>
        <dbReference type="EMBL" id="PHU34002.1"/>
    </source>
</evidence>
<evidence type="ECO:0000313" key="5">
    <source>
        <dbReference type="Proteomes" id="UP000225889"/>
    </source>
</evidence>
<feature type="DNA-binding region" description="H-T-H motif" evidence="2">
    <location>
        <begin position="34"/>
        <end position="53"/>
    </location>
</feature>
<proteinExistence type="predicted"/>
<keyword evidence="1 2" id="KW-0238">DNA-binding</keyword>
<dbReference type="PANTHER" id="PTHR43479:SF7">
    <property type="entry name" value="TETR-FAMILY TRANSCRIPTIONAL REGULATOR"/>
    <property type="match status" value="1"/>
</dbReference>
<dbReference type="PROSITE" id="PS50977">
    <property type="entry name" value="HTH_TETR_2"/>
    <property type="match status" value="1"/>
</dbReference>
<reference evidence="4 5" key="2">
    <citation type="submission" date="2017-10" db="EMBL/GenBank/DDBJ databases">
        <authorList>
            <person name="Banno H."/>
            <person name="Chua N.-H."/>
        </authorList>
    </citation>
    <scope>NUCLEOTIDE SEQUENCE [LARGE SCALE GENOMIC DNA]</scope>
    <source>
        <strain evidence="4 5">JK626</strain>
    </source>
</reference>
<dbReference type="EMBL" id="PDYF01000045">
    <property type="protein sequence ID" value="PHU34002.1"/>
    <property type="molecule type" value="Genomic_DNA"/>
</dbReference>
<dbReference type="GO" id="GO:0003677">
    <property type="term" value="F:DNA binding"/>
    <property type="evidence" value="ECO:0007669"/>
    <property type="project" value="UniProtKB-UniRule"/>
</dbReference>
<comment type="caution">
    <text evidence="4">The sequence shown here is derived from an EMBL/GenBank/DDBJ whole genome shotgun (WGS) entry which is preliminary data.</text>
</comment>